<organism evidence="3 4">
    <name type="scientific">Candidatus Cerribacteria bacterium 'Amazon FNV 2010 28 9'</name>
    <dbReference type="NCBI Taxonomy" id="2081795"/>
    <lineage>
        <taxon>Bacteria</taxon>
        <taxon>Candidatus Cerribacteria</taxon>
    </lineage>
</organism>
<gene>
    <name evidence="3" type="ORF">C5B42_04165</name>
</gene>
<protein>
    <submittedName>
        <fullName evidence="3">Uncharacterized protein</fullName>
    </submittedName>
</protein>
<evidence type="ECO:0000256" key="2">
    <source>
        <dbReference type="SAM" id="MobiDB-lite"/>
    </source>
</evidence>
<evidence type="ECO:0000313" key="4">
    <source>
        <dbReference type="Proteomes" id="UP000246104"/>
    </source>
</evidence>
<dbReference type="SUPFAM" id="SSF48452">
    <property type="entry name" value="TPR-like"/>
    <property type="match status" value="1"/>
</dbReference>
<dbReference type="SMART" id="SM00028">
    <property type="entry name" value="TPR"/>
    <property type="match status" value="1"/>
</dbReference>
<dbReference type="Proteomes" id="UP000246104">
    <property type="component" value="Unassembled WGS sequence"/>
</dbReference>
<dbReference type="Gene3D" id="1.25.40.10">
    <property type="entry name" value="Tetratricopeptide repeat domain"/>
    <property type="match status" value="1"/>
</dbReference>
<dbReference type="EMBL" id="PSRQ01000046">
    <property type="protein sequence ID" value="PWU23091.1"/>
    <property type="molecule type" value="Genomic_DNA"/>
</dbReference>
<sequence length="249" mass="27662">MTMQSISQLTTLAVKSSQEGNWENGRDLNQQIVDQEPQNIGALNRLAFCYMQLGKTTEAKKTYEQVLKIQKFNSIAQKYLAILKQKGNFVPAVNQIQEDFIEEPGKTKSVCLQKLADPDVLQGIAISTSCDLIVKNHRVNVQTKQGKIYLGCLPDDIAFRLQKLIKIGNTYAVFVQSANKKNCIVFIKELSRSKEALMPSFLATSSGLTGIQEDVVLDEAPLDTNETGSDEGTHMDIPSEDQGNDDEME</sequence>
<feature type="compositionally biased region" description="Acidic residues" evidence="2">
    <location>
        <begin position="238"/>
        <end position="249"/>
    </location>
</feature>
<dbReference type="AlphaFoldDB" id="A0A317JNB3"/>
<accession>A0A317JNB3</accession>
<feature type="repeat" description="TPR" evidence="1">
    <location>
        <begin position="40"/>
        <end position="73"/>
    </location>
</feature>
<dbReference type="PROSITE" id="PS50005">
    <property type="entry name" value="TPR"/>
    <property type="match status" value="1"/>
</dbReference>
<dbReference type="InterPro" id="IPR019734">
    <property type="entry name" value="TPR_rpt"/>
</dbReference>
<feature type="region of interest" description="Disordered" evidence="2">
    <location>
        <begin position="221"/>
        <end position="249"/>
    </location>
</feature>
<dbReference type="InterPro" id="IPR011990">
    <property type="entry name" value="TPR-like_helical_dom_sf"/>
</dbReference>
<comment type="caution">
    <text evidence="3">The sequence shown here is derived from an EMBL/GenBank/DDBJ whole genome shotgun (WGS) entry which is preliminary data.</text>
</comment>
<name>A0A317JNB3_9BACT</name>
<reference evidence="3 4" key="1">
    <citation type="submission" date="2018-02" db="EMBL/GenBank/DDBJ databases">
        <title>Genomic Reconstructions from Amazon Rainforest and Pasture Soil Reveal Novel Insights into the Physiology of Candidate Phyla in Tropical Sites.</title>
        <authorList>
            <person name="Kroeger M.E."/>
            <person name="Delmont T."/>
            <person name="Eren A.M."/>
            <person name="Guo J."/>
            <person name="Meyer K.M."/>
            <person name="Khan K."/>
            <person name="Rodrigues J.L.M."/>
            <person name="Bohannan B.J.M."/>
            <person name="Tringe S."/>
            <person name="Borges C.D."/>
            <person name="Tiedje J."/>
            <person name="Tsai S.M."/>
            <person name="Nusslein K."/>
        </authorList>
    </citation>
    <scope>NUCLEOTIDE SEQUENCE [LARGE SCALE GENOMIC DNA]</scope>
    <source>
        <strain evidence="3">Amazon FNV 2010 28 9</strain>
    </source>
</reference>
<dbReference type="Pfam" id="PF14559">
    <property type="entry name" value="TPR_19"/>
    <property type="match status" value="1"/>
</dbReference>
<evidence type="ECO:0000256" key="1">
    <source>
        <dbReference type="PROSITE-ProRule" id="PRU00339"/>
    </source>
</evidence>
<keyword evidence="1" id="KW-0802">TPR repeat</keyword>
<evidence type="ECO:0000313" key="3">
    <source>
        <dbReference type="EMBL" id="PWU23091.1"/>
    </source>
</evidence>
<proteinExistence type="predicted"/>